<dbReference type="AlphaFoldDB" id="A0AB39UBD8"/>
<organism evidence="2">
    <name type="scientific">Bifidobacterium fermentum</name>
    <dbReference type="NCBI Taxonomy" id="3059035"/>
    <lineage>
        <taxon>Bacteria</taxon>
        <taxon>Bacillati</taxon>
        <taxon>Actinomycetota</taxon>
        <taxon>Actinomycetes</taxon>
        <taxon>Bifidobacteriales</taxon>
        <taxon>Bifidobacteriaceae</taxon>
        <taxon>Bifidobacterium</taxon>
    </lineage>
</organism>
<dbReference type="GO" id="GO:0005829">
    <property type="term" value="C:cytosol"/>
    <property type="evidence" value="ECO:0007669"/>
    <property type="project" value="TreeGrafter"/>
</dbReference>
<gene>
    <name evidence="2" type="primary">yaaA</name>
    <name evidence="4" type="ORF">QN062_06865</name>
    <name evidence="3" type="ORF">QN216_01065</name>
    <name evidence="2" type="ORF">QN217_09390</name>
</gene>
<dbReference type="KEGG" id="bfk:QN062_06865"/>
<evidence type="ECO:0000313" key="3">
    <source>
        <dbReference type="EMBL" id="XDS48894.1"/>
    </source>
</evidence>
<reference evidence="2" key="1">
    <citation type="submission" date="2023-07" db="EMBL/GenBank/DDBJ databases">
        <title>Bifidobacterium aquikefiriaerophilum sp. nov. and Bifidobacterium eccum sp. nov., isolated from water kefir.</title>
        <authorList>
            <person name="Breselge S."/>
            <person name="Bellassi P."/>
            <person name="Barcenilla C."/>
            <person name="Alvarez-Ordonez A."/>
            <person name="Morelli L."/>
            <person name="Cotter P.D."/>
        </authorList>
    </citation>
    <scope>NUCLEOTIDE SEQUENCE</scope>
    <source>
        <strain evidence="4">WK012_4_13</strain>
        <strain evidence="3">WK013_4_14</strain>
        <strain evidence="2">WK048_4_13</strain>
    </source>
</reference>
<name>A0AB39UBD8_9BIFI</name>
<dbReference type="EMBL" id="CP129675">
    <property type="protein sequence ID" value="XDS46328.1"/>
    <property type="molecule type" value="Genomic_DNA"/>
</dbReference>
<proteinExistence type="predicted"/>
<dbReference type="PANTHER" id="PTHR30283">
    <property type="entry name" value="PEROXIDE STRESS RESPONSE PROTEIN YAAA"/>
    <property type="match status" value="1"/>
</dbReference>
<protein>
    <submittedName>
        <fullName evidence="2">Peroxide stress protein YaaA</fullName>
    </submittedName>
</protein>
<evidence type="ECO:0000313" key="2">
    <source>
        <dbReference type="EMBL" id="XDS46328.1"/>
    </source>
</evidence>
<feature type="compositionally biased region" description="Basic and acidic residues" evidence="1">
    <location>
        <begin position="144"/>
        <end position="158"/>
    </location>
</feature>
<dbReference type="PANTHER" id="PTHR30283:SF4">
    <property type="entry name" value="PEROXIDE STRESS RESISTANCE PROTEIN YAAA"/>
    <property type="match status" value="1"/>
</dbReference>
<dbReference type="GO" id="GO:0033194">
    <property type="term" value="P:response to hydroperoxide"/>
    <property type="evidence" value="ECO:0007669"/>
    <property type="project" value="TreeGrafter"/>
</dbReference>
<evidence type="ECO:0000256" key="1">
    <source>
        <dbReference type="SAM" id="MobiDB-lite"/>
    </source>
</evidence>
<dbReference type="EMBL" id="CP129683">
    <property type="protein sequence ID" value="XDS50118.1"/>
    <property type="molecule type" value="Genomic_DNA"/>
</dbReference>
<dbReference type="EMBL" id="CP129682">
    <property type="protein sequence ID" value="XDS48894.1"/>
    <property type="molecule type" value="Genomic_DNA"/>
</dbReference>
<dbReference type="InterPro" id="IPR005583">
    <property type="entry name" value="YaaA"/>
</dbReference>
<evidence type="ECO:0000313" key="4">
    <source>
        <dbReference type="EMBL" id="XDS50118.1"/>
    </source>
</evidence>
<feature type="region of interest" description="Disordered" evidence="1">
    <location>
        <begin position="144"/>
        <end position="175"/>
    </location>
</feature>
<accession>A0AB39UBD8</accession>
<dbReference type="RefSeq" id="WP_369341090.1">
    <property type="nucleotide sequence ID" value="NZ_CP129675.1"/>
</dbReference>
<sequence>MHILLPPSEGKTAPSDGPTLDLTRLSFPELTQARRKVLSKLIEVSGSDDAGRILKVGKRILPEVAAQRNILDMPCAPACEVYTGVLYQAARLRADDRVIIFSGLFGITTAADLIPTYRLSMNVTLPGIGSLRQFWRHELAKAGRNEAHSSNDSKESKESNAIAQVDSAESPQPTVDMRSGAYQVTAPQGQWWSMRVVDSHGNVITHAAKHYRGLLTRALLDAEHSAHSERSDSWSKEACNALCNAERTPECIDVEQVARSLGRIEVTHDGRRHCITLLPESA</sequence>
<dbReference type="Pfam" id="PF03883">
    <property type="entry name" value="H2O2_YaaD"/>
    <property type="match status" value="1"/>
</dbReference>